<evidence type="ECO:0000256" key="3">
    <source>
        <dbReference type="ARBA" id="ARBA00020392"/>
    </source>
</evidence>
<dbReference type="GO" id="GO:0071973">
    <property type="term" value="P:bacterial-type flagellum-dependent cell motility"/>
    <property type="evidence" value="ECO:0007669"/>
    <property type="project" value="InterPro"/>
</dbReference>
<evidence type="ECO:0000256" key="9">
    <source>
        <dbReference type="ARBA" id="ARBA00023136"/>
    </source>
</evidence>
<keyword evidence="12" id="KW-0969">Cilium</keyword>
<keyword evidence="12" id="KW-0966">Cell projection</keyword>
<evidence type="ECO:0000256" key="11">
    <source>
        <dbReference type="SAM" id="Coils"/>
    </source>
</evidence>
<dbReference type="GO" id="GO:0015031">
    <property type="term" value="P:protein transport"/>
    <property type="evidence" value="ECO:0007669"/>
    <property type="project" value="UniProtKB-KW"/>
</dbReference>
<evidence type="ECO:0000256" key="7">
    <source>
        <dbReference type="ARBA" id="ARBA00022795"/>
    </source>
</evidence>
<dbReference type="GO" id="GO:0009288">
    <property type="term" value="C:bacterial-type flagellum"/>
    <property type="evidence" value="ECO:0007669"/>
    <property type="project" value="InterPro"/>
</dbReference>
<keyword evidence="4" id="KW-0813">Transport</keyword>
<dbReference type="EMBL" id="LJZX01000067">
    <property type="protein sequence ID" value="PKQ72815.1"/>
    <property type="molecule type" value="Genomic_DNA"/>
</dbReference>
<comment type="subcellular location">
    <subcellularLocation>
        <location evidence="1">Cell membrane</location>
        <topology evidence="1">Peripheral membrane protein</topology>
        <orientation evidence="1">Cytoplasmic side</orientation>
    </subcellularLocation>
</comment>
<evidence type="ECO:0000256" key="1">
    <source>
        <dbReference type="ARBA" id="ARBA00004413"/>
    </source>
</evidence>
<proteinExistence type="inferred from homology"/>
<name>A0A2N3IP11_AERSO</name>
<dbReference type="InterPro" id="IPR012823">
    <property type="entry name" value="Flagell_FliJ"/>
</dbReference>
<organism evidence="12 13">
    <name type="scientific">Aeromonas sobria</name>
    <dbReference type="NCBI Taxonomy" id="646"/>
    <lineage>
        <taxon>Bacteria</taxon>
        <taxon>Pseudomonadati</taxon>
        <taxon>Pseudomonadota</taxon>
        <taxon>Gammaproteobacteria</taxon>
        <taxon>Aeromonadales</taxon>
        <taxon>Aeromonadaceae</taxon>
        <taxon>Aeromonas</taxon>
    </lineage>
</organism>
<feature type="coiled-coil region" evidence="11">
    <location>
        <begin position="6"/>
        <end position="40"/>
    </location>
</feature>
<dbReference type="GO" id="GO:0006935">
    <property type="term" value="P:chemotaxis"/>
    <property type="evidence" value="ECO:0007669"/>
    <property type="project" value="UniProtKB-KW"/>
</dbReference>
<dbReference type="Gene3D" id="1.10.287.1700">
    <property type="match status" value="1"/>
</dbReference>
<dbReference type="GO" id="GO:0005886">
    <property type="term" value="C:plasma membrane"/>
    <property type="evidence" value="ECO:0007669"/>
    <property type="project" value="UniProtKB-SubCell"/>
</dbReference>
<gene>
    <name evidence="12" type="ORF">AOX56_05745</name>
</gene>
<keyword evidence="7" id="KW-1005">Bacterial flagellum biogenesis</keyword>
<dbReference type="RefSeq" id="WP_101320303.1">
    <property type="nucleotide sequence ID" value="NZ_CAWNSS010000067.1"/>
</dbReference>
<evidence type="ECO:0000256" key="8">
    <source>
        <dbReference type="ARBA" id="ARBA00022927"/>
    </source>
</evidence>
<keyword evidence="6" id="KW-0145">Chemotaxis</keyword>
<comment type="similarity">
    <text evidence="2">Belongs to the FliJ family.</text>
</comment>
<keyword evidence="5" id="KW-1003">Cell membrane</keyword>
<dbReference type="InterPro" id="IPR053716">
    <property type="entry name" value="Flag_assembly_chemotaxis_eff"/>
</dbReference>
<reference evidence="12 13" key="1">
    <citation type="journal article" date="2017" name="Front. Microbiol.">
        <title>Strong Genomic and Phenotypic Heterogeneity in the Aeromonas sobria Species Complex.</title>
        <authorList>
            <person name="Gauthier J."/>
            <person name="Vincent A.T."/>
            <person name="Charette S.J."/>
            <person name="Derome N."/>
        </authorList>
    </citation>
    <scope>NUCLEOTIDE SEQUENCE [LARGE SCALE GENOMIC DNA]</scope>
    <source>
        <strain evidence="12 13">JF2635</strain>
    </source>
</reference>
<keyword evidence="9" id="KW-0472">Membrane</keyword>
<accession>A0A2N3IP11</accession>
<evidence type="ECO:0000313" key="12">
    <source>
        <dbReference type="EMBL" id="PKQ72815.1"/>
    </source>
</evidence>
<dbReference type="GO" id="GO:0044781">
    <property type="term" value="P:bacterial-type flagellum organization"/>
    <property type="evidence" value="ECO:0007669"/>
    <property type="project" value="UniProtKB-KW"/>
</dbReference>
<evidence type="ECO:0000256" key="10">
    <source>
        <dbReference type="ARBA" id="ARBA00023225"/>
    </source>
</evidence>
<dbReference type="Proteomes" id="UP000233526">
    <property type="component" value="Unassembled WGS sequence"/>
</dbReference>
<sequence length="141" mass="16633">MLKSYLGLQQEELENLGAERQRLRDLALREEQRAHKLQEVISSLRPGSDKFHPLLWQNKQQMDGQLRRLLSHQVQQSTLARLDLARHEGELVRQFGRVKGLELLLAKRDDVARQQQERRDQLQLDELASLRHLTRKSREEG</sequence>
<dbReference type="AlphaFoldDB" id="A0A2N3IP11"/>
<protein>
    <recommendedName>
        <fullName evidence="3">Flagellar FliJ protein</fullName>
    </recommendedName>
</protein>
<keyword evidence="11" id="KW-0175">Coiled coil</keyword>
<keyword evidence="12" id="KW-0282">Flagellum</keyword>
<evidence type="ECO:0000256" key="5">
    <source>
        <dbReference type="ARBA" id="ARBA00022475"/>
    </source>
</evidence>
<comment type="caution">
    <text evidence="12">The sequence shown here is derived from an EMBL/GenBank/DDBJ whole genome shotgun (WGS) entry which is preliminary data.</text>
</comment>
<keyword evidence="8" id="KW-0653">Protein transport</keyword>
<dbReference type="Pfam" id="PF02050">
    <property type="entry name" value="FliJ"/>
    <property type="match status" value="1"/>
</dbReference>
<keyword evidence="10" id="KW-1006">Bacterial flagellum protein export</keyword>
<evidence type="ECO:0000313" key="13">
    <source>
        <dbReference type="Proteomes" id="UP000233526"/>
    </source>
</evidence>
<evidence type="ECO:0000256" key="2">
    <source>
        <dbReference type="ARBA" id="ARBA00010004"/>
    </source>
</evidence>
<evidence type="ECO:0000256" key="6">
    <source>
        <dbReference type="ARBA" id="ARBA00022500"/>
    </source>
</evidence>
<evidence type="ECO:0000256" key="4">
    <source>
        <dbReference type="ARBA" id="ARBA00022448"/>
    </source>
</evidence>